<dbReference type="Pfam" id="PF23084">
    <property type="entry name" value="KH_PARP14_1"/>
    <property type="match status" value="1"/>
</dbReference>
<feature type="region of interest" description="Disordered" evidence="9">
    <location>
        <begin position="389"/>
        <end position="442"/>
    </location>
</feature>
<dbReference type="GO" id="GO:0003723">
    <property type="term" value="F:RNA binding"/>
    <property type="evidence" value="ECO:0007669"/>
    <property type="project" value="UniProtKB-UniRule"/>
</dbReference>
<dbReference type="Pfam" id="PF23085">
    <property type="entry name" value="RRM_PARP14_3"/>
    <property type="match status" value="4"/>
</dbReference>
<dbReference type="InterPro" id="IPR037197">
    <property type="entry name" value="WWE_dom_sf"/>
</dbReference>
<evidence type="ECO:0000256" key="5">
    <source>
        <dbReference type="ARBA" id="ARBA00023242"/>
    </source>
</evidence>
<dbReference type="Pfam" id="PF00644">
    <property type="entry name" value="PARP"/>
    <property type="match status" value="1"/>
</dbReference>
<feature type="domain" description="RRM" evidence="10">
    <location>
        <begin position="910"/>
        <end position="985"/>
    </location>
</feature>
<dbReference type="InterPro" id="IPR034464">
    <property type="entry name" value="PAR10_RRM1_2"/>
</dbReference>
<dbReference type="EC" id="2.4.2.-" evidence="8"/>
<dbReference type="PANTHER" id="PTHR14453">
    <property type="entry name" value="PARP/ZINC FINGER CCCH TYPE DOMAIN CONTAINING PROTEIN"/>
    <property type="match status" value="1"/>
</dbReference>
<dbReference type="GO" id="GO:0010629">
    <property type="term" value="P:negative regulation of gene expression"/>
    <property type="evidence" value="ECO:0007669"/>
    <property type="project" value="TreeGrafter"/>
</dbReference>
<feature type="compositionally biased region" description="Basic residues" evidence="9">
    <location>
        <begin position="1705"/>
        <end position="1714"/>
    </location>
</feature>
<keyword evidence="2 8" id="KW-0328">Glycosyltransferase</keyword>
<feature type="compositionally biased region" description="Polar residues" evidence="9">
    <location>
        <begin position="133"/>
        <end position="143"/>
    </location>
</feature>
<evidence type="ECO:0000256" key="3">
    <source>
        <dbReference type="ARBA" id="ARBA00022679"/>
    </source>
</evidence>
<dbReference type="InterPro" id="IPR043472">
    <property type="entry name" value="Macro_dom-like"/>
</dbReference>
<feature type="domain" description="Macro" evidence="12">
    <location>
        <begin position="1737"/>
        <end position="1927"/>
    </location>
</feature>
<dbReference type="CDD" id="cd12301">
    <property type="entry name" value="RRM1_2_PAR10_like"/>
    <property type="match status" value="1"/>
</dbReference>
<dbReference type="InterPro" id="IPR002589">
    <property type="entry name" value="Macro_dom"/>
</dbReference>
<dbReference type="InterPro" id="IPR057044">
    <property type="entry name" value="PARP14_KH_1"/>
</dbReference>
<sequence length="2624" mass="289273">MPPIYPYPAGYGPPTYPSFHGHQQIPGQPSMNIQEDDSAHHPPHPPPPYDTVYPGDTTPSKELQTSETTDSEDRSQPQENLSASPAPSEEVTYPNNPPQSPYPFPHGESHPQAQIPQPAEVQYPHPAIKRDFPSQQASGSGQMPTYPEYMTTSKEKKPHGTDSEDRSQPQEDSSASTAQAQLGDQTQPPPDVPNPNSSSHGPYPHLQAPGPGQLPTYPGHMTTPKEKQPSGTDNEGRPQPQEHSSASAAPSSGTGFFYPGPPYQFLAPQGQNQPPNSVYQYRFPPPQASGPRQPPGFHPRHPYVYRYPGYPYPSMHSYMPPPPPHQWPYPYPWLDHGQYPGQHVPATEPPQGGEESTMPPMDQQEEMDTEEETLLKHDSTEMSPVDVEEEQEGIIGDHESPIPVPQTEEGQLYMKPNEEDRPGVPQESEEENTDDPADEQNKTVAVEVTGLTGDEFEERKDVLRLYFENTKRSGGGDISQFDIDSEKERILITFKDKEVPGRVVQKSTHDVGKRKLKVRIVKPRPELPVDSTRILLRGLVDKVEEETLLLYLESMSKFQDEPFEVFCGKDPGTVMVTFTEPISDLDSLLARCEGRELEQQTISAEKVHVTDCIQVTEIPPKTSEDNLRYYFDNTKRSGGGSVADVQLDKDRGTALVSFDDHTVIERVLNKNHKIQKTKVTVEPFYTCLGATIPIASFEMACEQLKKAHENPRPVPPQQMRLHMPREGEETMRDDQAEEEDKTVAVEVTGLTGDELEKMQDVLRYYFENTKRSGGGDISQFDMDTEKGHLLITFEDMEAPGRVMQKSPHEVGRKKLKVRTVKPRPELPVDPTRILLKGVVDTVTEETLFLFLEAMSRGQNEPSEIFYGKDVGTVMVSFTEPISTLDTLLARCEGRELEQQTISADKVRATNCIQVTGIPPKASKDNLYYYFENTRRSGGGPVAEVELDKDQGTALVLFDDHNVIERVLKQAHTIQKKKVNVEPFYTCLGATVTEAKTPPQLVPLPITVNVTHLIASFVMTHGQFKQALDDAMEEVYSFITWPVGGDQSCMEIAPTLTKKSPNLAGIAENWASNARDGLKNFLARFDTKEIADVMQASWPQVCKLIDDDTLKDDDKISVRSTSDRKVTFIGLKDSVAKHYQIVMEGKRKIEGDIKRKQSEVDETVSTLKAEQVRLLTMSNFKERMTSKFPKLQMSFDTNGSKVKFHGLLDEIQQTKMSMYETVQGVISQRVKLSPTLISFLANAKEPKQHLLGEYKRASVVAVITTTAGEVQVYGLSDGDVKKAISILNNTFQEQRLDVPHQSTPVLRSEEWKTTKTALEQSAQGLLKISVESNADSGATKILFTGASAFVKDIKDRVETYLRVKTIYEQQVEVDDGKIRFIKEHQAANLQVQLETHQVSLLFDGSEESPTMSIKGNSDGIQKADPILKSYIESVISDQMSIKKPGMSKHFREDSGRSTLQHVERKCKCVINIQDAMNKTPAPDPDTFAKQFMPTSPTLVPMEKAVVNLDDGKKLVVWGDDITKHKADVIVNAANARLEHTGGLAKAIVDAGGDIIQQFCNNYIRANGTLIPGQVVASPPGRINTCQQILHAVGPIWQGGGNGEEDDLADAVDGSLDEAAKNNYRSIAIPAISSGIYGYPLKKCAETIVATTVEYLDDNPDTTLEVIEFVNIDDQTAGAFVDALVAAFGDDRVKKSDRQVGQATTRKQPRKNRRGRGSQPGGPSTTTPLVFPRQTRDPVADVGFRTTEGKAIIAIQANIASQNVDVLVNTTAGNLDLNTGAVSRAILQLAGTNLQALVNRAKQRARITSLPDGQILVTDSADLSCKQVIHCVLCSWDGGQGNSEKVLRKIVRQCLQQAEKGNYSSIAIPAMGTGGLRFPHDVVAEAMFDEAVNYCRKHPSGSLREIRFIVWEGDPKSIPAFNEVMSKYKAMHTSGAPQSAPTSGAAAPHTVGGAGRGRSRRGAKKGGGRQAAGPTDSPDSTTPYQPGGATSAVRSLFSAVSNPVRGELQMFVGDLTLNVRKGDLTMETTDCIVNSSNEQLDLTRGAVSNAICKAGGPTIARECTRIAASGGMKGGIAVTGAGKLKSNKIIHAAAPAKATDWKTVIINCLQTADSLGLRSIAFPALGTGILQGSAAQTATTMLDALQDFVLQYKPTKLNEVRVTIFQQEMVRTFHEEMRKMVGQPLPKTKAAKASGIFGSIGRAAAAGWSYLTGGQTTNTDNPPIPSADNVVVLVIYADRADNIVEAKAMISKIMDDASKDERIPLRIKLTEELKDHVKGIAQRHDCSVTFTRSIIRVQGRLIDVMETSRDIMEFQRDVETKTNEEKHLSDKAELLLKTVQWYYIVEERQPYDSKVNYILEKAYLANETGVDFQFDGEDLHIDLTTMKETVVGDRSAVAIDVIRLEKEKEGNIKIPETWTVVSEEDPSKAVELQPSTDEYKKVHDEFMKSIATAAPTAGYSAITSAKVLKIQRIENAALWKQYMVRKKKMELDNAKSSQPVERILYHGTPVDPISSINRTGFNRSFSGRNVGAVLGNGPYFAVTASISGADQYARQDSNGHRYMYMARVLSGDMCKGQRNIIVPPAKDSTKPHITYDSVCDNATTPQIIVIFYDSQAYPEYLITFTK</sequence>
<reference evidence="14" key="1">
    <citation type="submission" date="2025-08" db="UniProtKB">
        <authorList>
            <consortium name="RefSeq"/>
        </authorList>
    </citation>
    <scope>IDENTIFICATION</scope>
    <source>
        <tissue evidence="14">Gonad</tissue>
    </source>
</reference>
<evidence type="ECO:0000313" key="13">
    <source>
        <dbReference type="Proteomes" id="UP000515135"/>
    </source>
</evidence>
<protein>
    <recommendedName>
        <fullName evidence="8">Poly [ADP-ribose] polymerase</fullName>
        <shortName evidence="8">PARP</shortName>
        <ecNumber evidence="8">2.4.2.-</ecNumber>
    </recommendedName>
</protein>
<dbReference type="InterPro" id="IPR012317">
    <property type="entry name" value="Poly(ADP-ribose)pol_cat_dom"/>
</dbReference>
<feature type="domain" description="Macro" evidence="12">
    <location>
        <begin position="1500"/>
        <end position="1686"/>
    </location>
</feature>
<dbReference type="SMART" id="SM00506">
    <property type="entry name" value="A1pp"/>
    <property type="match status" value="3"/>
</dbReference>
<dbReference type="GO" id="GO:0005737">
    <property type="term" value="C:cytoplasm"/>
    <property type="evidence" value="ECO:0007669"/>
    <property type="project" value="TreeGrafter"/>
</dbReference>
<gene>
    <name evidence="14" type="primary">LOC109486665</name>
</gene>
<dbReference type="SUPFAM" id="SSF52949">
    <property type="entry name" value="Macro domain-like"/>
    <property type="match status" value="3"/>
</dbReference>
<evidence type="ECO:0000256" key="1">
    <source>
        <dbReference type="ARBA" id="ARBA00004123"/>
    </source>
</evidence>
<feature type="domain" description="Macro" evidence="12">
    <location>
        <begin position="2002"/>
        <end position="2179"/>
    </location>
</feature>
<keyword evidence="13" id="KW-1185">Reference proteome</keyword>
<name>A0A6P4ZY41_BRABE</name>
<dbReference type="RefSeq" id="XP_019646075.1">
    <property type="nucleotide sequence ID" value="XM_019790516.1"/>
</dbReference>
<dbReference type="Gene3D" id="3.40.220.10">
    <property type="entry name" value="Leucine Aminopeptidase, subunit E, domain 1"/>
    <property type="match status" value="3"/>
</dbReference>
<evidence type="ECO:0000256" key="9">
    <source>
        <dbReference type="SAM" id="MobiDB-lite"/>
    </source>
</evidence>
<evidence type="ECO:0000256" key="4">
    <source>
        <dbReference type="ARBA" id="ARBA00023027"/>
    </source>
</evidence>
<dbReference type="SMART" id="SM00360">
    <property type="entry name" value="RRM"/>
    <property type="match status" value="3"/>
</dbReference>
<dbReference type="GO" id="GO:0003950">
    <property type="term" value="F:NAD+ poly-ADP-ribosyltransferase activity"/>
    <property type="evidence" value="ECO:0007669"/>
    <property type="project" value="UniProtKB-UniRule"/>
</dbReference>
<dbReference type="InterPro" id="IPR000504">
    <property type="entry name" value="RRM_dom"/>
</dbReference>
<feature type="region of interest" description="Disordered" evidence="9">
    <location>
        <begin position="1930"/>
        <end position="1987"/>
    </location>
</feature>
<feature type="compositionally biased region" description="Pro residues" evidence="9">
    <location>
        <begin position="283"/>
        <end position="297"/>
    </location>
</feature>
<dbReference type="CDD" id="cd02907">
    <property type="entry name" value="Macro_Af1521_BAL-like"/>
    <property type="match status" value="1"/>
</dbReference>
<keyword evidence="3 8" id="KW-0808">Transferase</keyword>
<comment type="subcellular location">
    <subcellularLocation>
        <location evidence="1">Nucleus</location>
    </subcellularLocation>
</comment>
<dbReference type="OrthoDB" id="6159649at2759"/>
<dbReference type="GO" id="GO:0003714">
    <property type="term" value="F:transcription corepressor activity"/>
    <property type="evidence" value="ECO:0007669"/>
    <property type="project" value="TreeGrafter"/>
</dbReference>
<feature type="compositionally biased region" description="Polar residues" evidence="9">
    <location>
        <begin position="269"/>
        <end position="279"/>
    </location>
</feature>
<dbReference type="InterPro" id="IPR012677">
    <property type="entry name" value="Nucleotide-bd_a/b_plait_sf"/>
</dbReference>
<dbReference type="GO" id="GO:0005634">
    <property type="term" value="C:nucleus"/>
    <property type="evidence" value="ECO:0007669"/>
    <property type="project" value="UniProtKB-SubCell"/>
</dbReference>
<keyword evidence="7" id="KW-0694">RNA-binding</keyword>
<feature type="compositionally biased region" description="Basic residues" evidence="9">
    <location>
        <begin position="1955"/>
        <end position="1965"/>
    </location>
</feature>
<dbReference type="Gene3D" id="3.30.70.330">
    <property type="match status" value="4"/>
</dbReference>
<organism evidence="13 14">
    <name type="scientific">Branchiostoma belcheri</name>
    <name type="common">Amphioxus</name>
    <dbReference type="NCBI Taxonomy" id="7741"/>
    <lineage>
        <taxon>Eukaryota</taxon>
        <taxon>Metazoa</taxon>
        <taxon>Chordata</taxon>
        <taxon>Cephalochordata</taxon>
        <taxon>Leptocardii</taxon>
        <taxon>Amphioxiformes</taxon>
        <taxon>Branchiostomatidae</taxon>
        <taxon>Branchiostoma</taxon>
    </lineage>
</organism>
<dbReference type="InterPro" id="IPR052056">
    <property type="entry name" value="Mono-ARTD/PARP"/>
</dbReference>
<feature type="domain" description="PARP catalytic" evidence="11">
    <location>
        <begin position="2412"/>
        <end position="2624"/>
    </location>
</feature>
<feature type="region of interest" description="Disordered" evidence="9">
    <location>
        <begin position="1"/>
        <end position="300"/>
    </location>
</feature>
<feature type="compositionally biased region" description="Basic and acidic residues" evidence="9">
    <location>
        <begin position="153"/>
        <end position="169"/>
    </location>
</feature>
<dbReference type="Pfam" id="PF23249">
    <property type="entry name" value="KH_PARP14_3"/>
    <property type="match status" value="1"/>
</dbReference>
<feature type="region of interest" description="Disordered" evidence="9">
    <location>
        <begin position="344"/>
        <end position="371"/>
    </location>
</feature>
<feature type="compositionally biased region" description="Pro residues" evidence="9">
    <location>
        <begin position="95"/>
        <end position="104"/>
    </location>
</feature>
<dbReference type="SUPFAM" id="SSF56399">
    <property type="entry name" value="ADP-ribosylation"/>
    <property type="match status" value="1"/>
</dbReference>
<feature type="domain" description="RRM" evidence="10">
    <location>
        <begin position="611"/>
        <end position="686"/>
    </location>
</feature>
<dbReference type="GO" id="GO:1990404">
    <property type="term" value="F:NAD+-protein mono-ADP-ribosyltransferase activity"/>
    <property type="evidence" value="ECO:0007669"/>
    <property type="project" value="TreeGrafter"/>
</dbReference>
<dbReference type="CDD" id="cd01439">
    <property type="entry name" value="TCCD_inducible_PARP_like"/>
    <property type="match status" value="1"/>
</dbReference>
<dbReference type="PROSITE" id="PS51059">
    <property type="entry name" value="PARP_CATALYTIC"/>
    <property type="match status" value="1"/>
</dbReference>
<feature type="region of interest" description="Disordered" evidence="9">
    <location>
        <begin position="708"/>
        <end position="740"/>
    </location>
</feature>
<dbReference type="PROSITE" id="PS51154">
    <property type="entry name" value="MACRO"/>
    <property type="match status" value="3"/>
</dbReference>
<dbReference type="Gene3D" id="3.30.720.50">
    <property type="match status" value="1"/>
</dbReference>
<dbReference type="SUPFAM" id="SSF117839">
    <property type="entry name" value="WWE domain"/>
    <property type="match status" value="1"/>
</dbReference>
<dbReference type="PANTHER" id="PTHR14453:SF102">
    <property type="entry name" value="PROTEIN MONO-ADP-RIBOSYLTRANSFERASE PARP14-LIKE"/>
    <property type="match status" value="1"/>
</dbReference>
<keyword evidence="5" id="KW-0539">Nucleus</keyword>
<dbReference type="InterPro" id="IPR057045">
    <property type="entry name" value="PARP14_KH_3"/>
</dbReference>
<dbReference type="KEGG" id="bbel:109486665"/>
<dbReference type="FunFam" id="3.90.228.10:FF:000008">
    <property type="entry name" value="Poly [ADP-ribose] polymerase"/>
    <property type="match status" value="1"/>
</dbReference>
<dbReference type="Proteomes" id="UP000515135">
    <property type="component" value="Unplaced"/>
</dbReference>
<feature type="compositionally biased region" description="Polar residues" evidence="9">
    <location>
        <begin position="170"/>
        <end position="186"/>
    </location>
</feature>
<dbReference type="InterPro" id="IPR035979">
    <property type="entry name" value="RBD_domain_sf"/>
</dbReference>
<dbReference type="SUPFAM" id="SSF54928">
    <property type="entry name" value="RNA-binding domain, RBD"/>
    <property type="match status" value="2"/>
</dbReference>
<keyword evidence="4 8" id="KW-0520">NAD</keyword>
<evidence type="ECO:0000256" key="8">
    <source>
        <dbReference type="RuleBase" id="RU362114"/>
    </source>
</evidence>
<evidence type="ECO:0000256" key="6">
    <source>
        <dbReference type="ARBA" id="ARBA00024347"/>
    </source>
</evidence>
<feature type="compositionally biased region" description="Polar residues" evidence="9">
    <location>
        <begin position="57"/>
        <end position="68"/>
    </location>
</feature>
<dbReference type="Pfam" id="PF02825">
    <property type="entry name" value="WWE"/>
    <property type="match status" value="1"/>
</dbReference>
<dbReference type="CDD" id="cd12547">
    <property type="entry name" value="RRM1_2_PAR10"/>
    <property type="match status" value="1"/>
</dbReference>
<evidence type="ECO:0000259" key="11">
    <source>
        <dbReference type="PROSITE" id="PS51059"/>
    </source>
</evidence>
<evidence type="ECO:0000256" key="2">
    <source>
        <dbReference type="ARBA" id="ARBA00022676"/>
    </source>
</evidence>
<feature type="compositionally biased region" description="Acidic residues" evidence="9">
    <location>
        <begin position="427"/>
        <end position="438"/>
    </location>
</feature>
<comment type="similarity">
    <text evidence="6">Belongs to the ARTD/PARP family.</text>
</comment>
<dbReference type="GeneID" id="109486665"/>
<proteinExistence type="inferred from homology"/>
<evidence type="ECO:0000256" key="7">
    <source>
        <dbReference type="PROSITE-ProRule" id="PRU00176"/>
    </source>
</evidence>
<dbReference type="PROSITE" id="PS50102">
    <property type="entry name" value="RRM"/>
    <property type="match status" value="2"/>
</dbReference>
<dbReference type="Pfam" id="PF01661">
    <property type="entry name" value="Macro"/>
    <property type="match status" value="3"/>
</dbReference>
<dbReference type="Gene3D" id="3.90.228.10">
    <property type="match status" value="1"/>
</dbReference>
<evidence type="ECO:0000259" key="10">
    <source>
        <dbReference type="PROSITE" id="PS50102"/>
    </source>
</evidence>
<evidence type="ECO:0000313" key="14">
    <source>
        <dbReference type="RefSeq" id="XP_019646075.1"/>
    </source>
</evidence>
<dbReference type="InterPro" id="IPR004170">
    <property type="entry name" value="WWE_dom"/>
</dbReference>
<feature type="compositionally biased region" description="Basic and acidic residues" evidence="9">
    <location>
        <begin position="723"/>
        <end position="734"/>
    </location>
</feature>
<feature type="region of interest" description="Disordered" evidence="9">
    <location>
        <begin position="1693"/>
        <end position="1731"/>
    </location>
</feature>
<evidence type="ECO:0000259" key="12">
    <source>
        <dbReference type="PROSITE" id="PS51154"/>
    </source>
</evidence>
<accession>A0A6P4ZY41</accession>
<dbReference type="GO" id="GO:0070212">
    <property type="term" value="P:protein poly-ADP-ribosylation"/>
    <property type="evidence" value="ECO:0007669"/>
    <property type="project" value="TreeGrafter"/>
</dbReference>